<accession>A0A0E9V6R3</accession>
<dbReference type="AlphaFoldDB" id="A0A0E9V6R3"/>
<proteinExistence type="predicted"/>
<name>A0A0E9V6R3_ANGAN</name>
<evidence type="ECO:0000313" key="1">
    <source>
        <dbReference type="EMBL" id="JAH73696.1"/>
    </source>
</evidence>
<protein>
    <submittedName>
        <fullName evidence="1">Uncharacterized protein</fullName>
    </submittedName>
</protein>
<reference evidence="1" key="1">
    <citation type="submission" date="2014-11" db="EMBL/GenBank/DDBJ databases">
        <authorList>
            <person name="Amaro Gonzalez C."/>
        </authorList>
    </citation>
    <scope>NUCLEOTIDE SEQUENCE</scope>
</reference>
<dbReference type="EMBL" id="GBXM01034881">
    <property type="protein sequence ID" value="JAH73696.1"/>
    <property type="molecule type" value="Transcribed_RNA"/>
</dbReference>
<reference evidence="1" key="2">
    <citation type="journal article" date="2015" name="Fish Shellfish Immunol.">
        <title>Early steps in the European eel (Anguilla anguilla)-Vibrio vulnificus interaction in the gills: Role of the RtxA13 toxin.</title>
        <authorList>
            <person name="Callol A."/>
            <person name="Pajuelo D."/>
            <person name="Ebbesson L."/>
            <person name="Teles M."/>
            <person name="MacKenzie S."/>
            <person name="Amaro C."/>
        </authorList>
    </citation>
    <scope>NUCLEOTIDE SEQUENCE</scope>
</reference>
<organism evidence="1">
    <name type="scientific">Anguilla anguilla</name>
    <name type="common">European freshwater eel</name>
    <name type="synonym">Muraena anguilla</name>
    <dbReference type="NCBI Taxonomy" id="7936"/>
    <lineage>
        <taxon>Eukaryota</taxon>
        <taxon>Metazoa</taxon>
        <taxon>Chordata</taxon>
        <taxon>Craniata</taxon>
        <taxon>Vertebrata</taxon>
        <taxon>Euteleostomi</taxon>
        <taxon>Actinopterygii</taxon>
        <taxon>Neopterygii</taxon>
        <taxon>Teleostei</taxon>
        <taxon>Anguilliformes</taxon>
        <taxon>Anguillidae</taxon>
        <taxon>Anguilla</taxon>
    </lineage>
</organism>
<sequence length="52" mass="6215">MRLKIIYFSNRNVTKRVYILTHFLRDHHGCYEAIISEVALLTCHTEDVPIKR</sequence>